<name>A0ABR8ZFJ5_9FLAO</name>
<protein>
    <submittedName>
        <fullName evidence="1">Uncharacterized protein</fullName>
    </submittedName>
</protein>
<reference evidence="1 2" key="1">
    <citation type="submission" date="2020-09" db="EMBL/GenBank/DDBJ databases">
        <title>Genome seq and assembly of Chryseobacterium sp.</title>
        <authorList>
            <person name="Chhetri G."/>
        </authorList>
    </citation>
    <scope>NUCLEOTIDE SEQUENCE [LARGE SCALE GENOMIC DNA]</scope>
    <source>
        <strain evidence="1 2">GCR10</strain>
    </source>
</reference>
<organism evidence="1 2">
    <name type="scientific">Chryseobacterium caseinilyticum</name>
    <dbReference type="NCBI Taxonomy" id="2771428"/>
    <lineage>
        <taxon>Bacteria</taxon>
        <taxon>Pseudomonadati</taxon>
        <taxon>Bacteroidota</taxon>
        <taxon>Flavobacteriia</taxon>
        <taxon>Flavobacteriales</taxon>
        <taxon>Weeksellaceae</taxon>
        <taxon>Chryseobacterium group</taxon>
        <taxon>Chryseobacterium</taxon>
    </lineage>
</organism>
<comment type="caution">
    <text evidence="1">The sequence shown here is derived from an EMBL/GenBank/DDBJ whole genome shotgun (WGS) entry which is preliminary data.</text>
</comment>
<keyword evidence="2" id="KW-1185">Reference proteome</keyword>
<gene>
    <name evidence="1" type="ORF">IC610_16665</name>
</gene>
<sequence length="196" mass="23349">MKRILIALLFSLTLYGQKTQLKIIAQKDLSDFCDFEFQKYENEKTPYRAVFVNENIGEFKFSAILKNSGLAFDLSCKTNDKIKRLYQLKKGDHLFSKDYLLIYVDGKKIRVSEKISLLNIPSNLILFKDGKFQFLVFHIVELFTNSSYYTRPERTTIVLKFDQNNIYRDQFVFKSSQYESLQKIHQRYLKKDKSWK</sequence>
<proteinExistence type="predicted"/>
<dbReference type="EMBL" id="JACYFS010000006">
    <property type="protein sequence ID" value="MBD8084045.1"/>
    <property type="molecule type" value="Genomic_DNA"/>
</dbReference>
<dbReference type="Proteomes" id="UP000637299">
    <property type="component" value="Unassembled WGS sequence"/>
</dbReference>
<accession>A0ABR8ZFJ5</accession>
<evidence type="ECO:0000313" key="2">
    <source>
        <dbReference type="Proteomes" id="UP000637299"/>
    </source>
</evidence>
<dbReference type="RefSeq" id="WP_191737851.1">
    <property type="nucleotide sequence ID" value="NZ_JACYFS010000006.1"/>
</dbReference>
<evidence type="ECO:0000313" key="1">
    <source>
        <dbReference type="EMBL" id="MBD8084045.1"/>
    </source>
</evidence>